<evidence type="ECO:0000313" key="7">
    <source>
        <dbReference type="EMBL" id="BBD72762.1"/>
    </source>
</evidence>
<reference evidence="9" key="2">
    <citation type="submission" date="2018-04" db="EMBL/GenBank/DDBJ databases">
        <title>Complete genome sequence of Sulfodiicoccus acidiphilus strain HS-1.</title>
        <authorList>
            <person name="Sakai H.D."/>
            <person name="Kurosawa N."/>
        </authorList>
    </citation>
    <scope>NUCLEOTIDE SEQUENCE [LARGE SCALE GENOMIC DNA]</scope>
    <source>
        <strain evidence="9">HS-1</strain>
    </source>
</reference>
<dbReference type="EMBL" id="AP018553">
    <property type="protein sequence ID" value="BBD72762.1"/>
    <property type="molecule type" value="Genomic_DNA"/>
</dbReference>
<dbReference type="SMART" id="SM00829">
    <property type="entry name" value="PKS_ER"/>
    <property type="match status" value="1"/>
</dbReference>
<sequence length="326" mass="35339">MLTKRDLMEIQTQVAILREFGRDFTIEKAKLNVKEGDTIVRVKASGICGRDLVIWKGGFKNLRPPLILGHENYGEVEGEPVGVMGNVSCGTCHYCETGMSNLCEKAVLLGEGRPGGYADDVPIPTPNVFQLPDREYGKYAGAVCPVATAIHAGKLAGVKTGDRVLVTGAGGGVGIHAIQVLKRMGAKVIAQTGENKSEFVKRWADEVVTDSEFSKAVDSVDSVIELVGAPTINESMRTVRRRGTIVVVGNVTGEPLNIVRPALLVMREITLLGSASYTPTEVLEAVKMVHEEDVKAVFKEYPLEEVNKAYKELQERKVVGRAVLIH</sequence>
<proteinExistence type="inferred from homology"/>
<evidence type="ECO:0000256" key="2">
    <source>
        <dbReference type="ARBA" id="ARBA00008072"/>
    </source>
</evidence>
<comment type="cofactor">
    <cofactor evidence="1">
        <name>Zn(2+)</name>
        <dbReference type="ChEBI" id="CHEBI:29105"/>
    </cofactor>
</comment>
<evidence type="ECO:0000256" key="3">
    <source>
        <dbReference type="ARBA" id="ARBA00022723"/>
    </source>
</evidence>
<reference evidence="8" key="4">
    <citation type="submission" date="2020-09" db="EMBL/GenBank/DDBJ databases">
        <authorList>
            <person name="Sun Q."/>
            <person name="Ohkuma M."/>
        </authorList>
    </citation>
    <scope>NUCLEOTIDE SEQUENCE</scope>
    <source>
        <strain evidence="8">JCM 31740</strain>
    </source>
</reference>
<protein>
    <submittedName>
        <fullName evidence="7">Alcohol dehydrogenase</fullName>
    </submittedName>
</protein>
<reference evidence="7" key="3">
    <citation type="journal article" date="2019" name="BMC Res. Notes">
        <title>Complete genome sequence of the Sulfodiicoccus acidiphilus strain HS-1T, the first crenarchaeon that lacks polB3, isolated from an acidic hot spring in Ohwaku-dani, Hakone, Japan.</title>
        <authorList>
            <person name="Sakai H.D."/>
            <person name="Kurosawa N."/>
        </authorList>
    </citation>
    <scope>NUCLEOTIDE SEQUENCE</scope>
    <source>
        <strain evidence="7">HS-1</strain>
    </source>
</reference>
<dbReference type="InterPro" id="IPR036291">
    <property type="entry name" value="NAD(P)-bd_dom_sf"/>
</dbReference>
<keyword evidence="4" id="KW-0862">Zinc</keyword>
<dbReference type="InterPro" id="IPR011032">
    <property type="entry name" value="GroES-like_sf"/>
</dbReference>
<dbReference type="GO" id="GO:0004022">
    <property type="term" value="F:alcohol dehydrogenase (NAD+) activity"/>
    <property type="evidence" value="ECO:0007669"/>
    <property type="project" value="TreeGrafter"/>
</dbReference>
<dbReference type="GO" id="GO:0008270">
    <property type="term" value="F:zinc ion binding"/>
    <property type="evidence" value="ECO:0007669"/>
    <property type="project" value="InterPro"/>
</dbReference>
<dbReference type="Proteomes" id="UP000616143">
    <property type="component" value="Unassembled WGS sequence"/>
</dbReference>
<dbReference type="SUPFAM" id="SSF50129">
    <property type="entry name" value="GroES-like"/>
    <property type="match status" value="1"/>
</dbReference>
<feature type="domain" description="Enoyl reductase (ER)" evidence="6">
    <location>
        <begin position="21"/>
        <end position="324"/>
    </location>
</feature>
<dbReference type="KEGG" id="sacd:HS1genome_1151"/>
<evidence type="ECO:0000256" key="5">
    <source>
        <dbReference type="ARBA" id="ARBA00023002"/>
    </source>
</evidence>
<dbReference type="InterPro" id="IPR013154">
    <property type="entry name" value="ADH-like_N"/>
</dbReference>
<evidence type="ECO:0000313" key="9">
    <source>
        <dbReference type="Proteomes" id="UP000276741"/>
    </source>
</evidence>
<dbReference type="InterPro" id="IPR002364">
    <property type="entry name" value="Quin_OxRdtase/zeta-crystal_CS"/>
</dbReference>
<dbReference type="Pfam" id="PF08240">
    <property type="entry name" value="ADH_N"/>
    <property type="match status" value="1"/>
</dbReference>
<dbReference type="Proteomes" id="UP000276741">
    <property type="component" value="Chromosome"/>
</dbReference>
<reference evidence="8" key="1">
    <citation type="journal article" date="2014" name="Int. J. Syst. Evol. Microbiol.">
        <title>Complete genome sequence of Corynebacterium casei LMG S-19264T (=DSM 44701T), isolated from a smear-ripened cheese.</title>
        <authorList>
            <consortium name="US DOE Joint Genome Institute (JGI-PGF)"/>
            <person name="Walter F."/>
            <person name="Albersmeier A."/>
            <person name="Kalinowski J."/>
            <person name="Ruckert C."/>
        </authorList>
    </citation>
    <scope>NUCLEOTIDE SEQUENCE</scope>
    <source>
        <strain evidence="8">JCM 31740</strain>
    </source>
</reference>
<keyword evidence="3" id="KW-0479">Metal-binding</keyword>
<organism evidence="7 9">
    <name type="scientific">Sulfodiicoccus acidiphilus</name>
    <dbReference type="NCBI Taxonomy" id="1670455"/>
    <lineage>
        <taxon>Archaea</taxon>
        <taxon>Thermoproteota</taxon>
        <taxon>Thermoprotei</taxon>
        <taxon>Sulfolobales</taxon>
        <taxon>Sulfolobaceae</taxon>
        <taxon>Sulfodiicoccus</taxon>
    </lineage>
</organism>
<comment type="similarity">
    <text evidence="2">Belongs to the zinc-containing alcohol dehydrogenase family.</text>
</comment>
<keyword evidence="5" id="KW-0560">Oxidoreductase</keyword>
<dbReference type="PROSITE" id="PS01162">
    <property type="entry name" value="QOR_ZETA_CRYSTAL"/>
    <property type="match status" value="1"/>
</dbReference>
<dbReference type="Pfam" id="PF00107">
    <property type="entry name" value="ADH_zinc_N"/>
    <property type="match status" value="1"/>
</dbReference>
<evidence type="ECO:0000259" key="6">
    <source>
        <dbReference type="SMART" id="SM00829"/>
    </source>
</evidence>
<dbReference type="InterPro" id="IPR013149">
    <property type="entry name" value="ADH-like_C"/>
</dbReference>
<dbReference type="GO" id="GO:0005737">
    <property type="term" value="C:cytoplasm"/>
    <property type="evidence" value="ECO:0007669"/>
    <property type="project" value="TreeGrafter"/>
</dbReference>
<evidence type="ECO:0000256" key="1">
    <source>
        <dbReference type="ARBA" id="ARBA00001947"/>
    </source>
</evidence>
<accession>A0A348B3L0</accession>
<evidence type="ECO:0000256" key="4">
    <source>
        <dbReference type="ARBA" id="ARBA00022833"/>
    </source>
</evidence>
<evidence type="ECO:0000313" key="8">
    <source>
        <dbReference type="EMBL" id="GGT99612.1"/>
    </source>
</evidence>
<gene>
    <name evidence="8" type="ORF">GCM10007116_16240</name>
    <name evidence="7" type="ORF">HS1genome_1151</name>
</gene>
<dbReference type="SUPFAM" id="SSF51735">
    <property type="entry name" value="NAD(P)-binding Rossmann-fold domains"/>
    <property type="match status" value="1"/>
</dbReference>
<dbReference type="EMBL" id="BMQS01000015">
    <property type="protein sequence ID" value="GGT99612.1"/>
    <property type="molecule type" value="Genomic_DNA"/>
</dbReference>
<dbReference type="AlphaFoldDB" id="A0A348B3L0"/>
<dbReference type="PANTHER" id="PTHR42940:SF8">
    <property type="entry name" value="VACUOLAR PROTEIN SORTING-ASSOCIATED PROTEIN 11"/>
    <property type="match status" value="1"/>
</dbReference>
<dbReference type="InterPro" id="IPR020843">
    <property type="entry name" value="ER"/>
</dbReference>
<dbReference type="PANTHER" id="PTHR42940">
    <property type="entry name" value="ALCOHOL DEHYDROGENASE 1-RELATED"/>
    <property type="match status" value="1"/>
</dbReference>
<dbReference type="Gene3D" id="3.90.180.10">
    <property type="entry name" value="Medium-chain alcohol dehydrogenases, catalytic domain"/>
    <property type="match status" value="1"/>
</dbReference>
<name>A0A348B3L0_9CREN</name>
<keyword evidence="9" id="KW-1185">Reference proteome</keyword>